<evidence type="ECO:0000313" key="3">
    <source>
        <dbReference type="EnsemblProtists" id="EKX39849"/>
    </source>
</evidence>
<sequence>MAAKPMSLMLRGGAYEDDLPFSDEGSGSSEGSYDESLYNLTEAYLKDPEEQGNLTHLYDLLIRPPIMPPMKDGKMLSGIGLLLSRDPPYKILSIHPQVQQAHAGLINIGDEVVAINGESLKGKSWEQVRSLALGEEASDVLLQLLPGSALNDQDGKKHPSASSVSIELSRFSDYVPPCCKPLPDDPGVGKGEEEQKFLEKHRQRVAEELAGERARSLEGVQKLLKMSQDEFLQTAAMMQEEHEEFVRRLREKRLAELSARSEAEEEAERARIDEENLLADLRMSGIDPKEFEAALENFNDELLHMGINASAIPDRASRQIMAKFAEKMENFTHEEEGLSPLEQERLMQAVRSIDLNDTLSQEDMDRIFPKGKPGLPPMIQFADPNLPEFLRRCKTWGNGDQETEAAIAKCEAGWKVLREFDEFLAREPWKQGEIEQTLRGSMPHLPQNLCLDYYLLRDLARAQEEMKMKGPDWGTSLVHGIDPIYDRLDFRRVGFEEGKQQITYVGDCVPGGFRIKEQVVLS</sequence>
<evidence type="ECO:0000256" key="1">
    <source>
        <dbReference type="SAM" id="Coils"/>
    </source>
</evidence>
<dbReference type="PaxDb" id="55529-EKX39849"/>
<gene>
    <name evidence="2" type="ORF">GUITHDRAFT_143228</name>
</gene>
<feature type="coiled-coil region" evidence="1">
    <location>
        <begin position="246"/>
        <end position="280"/>
    </location>
</feature>
<dbReference type="KEGG" id="gtt:GUITHDRAFT_143228"/>
<dbReference type="EMBL" id="JH993036">
    <property type="protein sequence ID" value="EKX39849.1"/>
    <property type="molecule type" value="Genomic_DNA"/>
</dbReference>
<organism evidence="2">
    <name type="scientific">Guillardia theta (strain CCMP2712)</name>
    <name type="common">Cryptophyte</name>
    <dbReference type="NCBI Taxonomy" id="905079"/>
    <lineage>
        <taxon>Eukaryota</taxon>
        <taxon>Cryptophyceae</taxon>
        <taxon>Pyrenomonadales</taxon>
        <taxon>Geminigeraceae</taxon>
        <taxon>Guillardia</taxon>
    </lineage>
</organism>
<dbReference type="AlphaFoldDB" id="L1IVE6"/>
<evidence type="ECO:0008006" key="5">
    <source>
        <dbReference type="Google" id="ProtNLM"/>
    </source>
</evidence>
<dbReference type="OrthoDB" id="6022242at2759"/>
<accession>L1IVE6</accession>
<keyword evidence="4" id="KW-1185">Reference proteome</keyword>
<dbReference type="GeneID" id="17296642"/>
<name>L1IVE6_GUITC</name>
<dbReference type="EnsemblProtists" id="EKX39849">
    <property type="protein sequence ID" value="EKX39849"/>
    <property type="gene ID" value="GUITHDRAFT_143228"/>
</dbReference>
<keyword evidence="1" id="KW-0175">Coiled coil</keyword>
<proteinExistence type="predicted"/>
<dbReference type="SUPFAM" id="SSF50156">
    <property type="entry name" value="PDZ domain-like"/>
    <property type="match status" value="1"/>
</dbReference>
<reference evidence="3" key="3">
    <citation type="submission" date="2015-06" db="UniProtKB">
        <authorList>
            <consortium name="EnsemblProtists"/>
        </authorList>
    </citation>
    <scope>IDENTIFICATION</scope>
</reference>
<evidence type="ECO:0000313" key="2">
    <source>
        <dbReference type="EMBL" id="EKX39849.1"/>
    </source>
</evidence>
<dbReference type="HOGENOM" id="CLU_522222_0_0_1"/>
<evidence type="ECO:0000313" key="4">
    <source>
        <dbReference type="Proteomes" id="UP000011087"/>
    </source>
</evidence>
<protein>
    <recommendedName>
        <fullName evidence="5">PDZ domain-containing protein</fullName>
    </recommendedName>
</protein>
<dbReference type="RefSeq" id="XP_005826829.1">
    <property type="nucleotide sequence ID" value="XM_005826772.1"/>
</dbReference>
<reference evidence="4" key="2">
    <citation type="submission" date="2012-11" db="EMBL/GenBank/DDBJ databases">
        <authorList>
            <person name="Kuo A."/>
            <person name="Curtis B.A."/>
            <person name="Tanifuji G."/>
            <person name="Burki F."/>
            <person name="Gruber A."/>
            <person name="Irimia M."/>
            <person name="Maruyama S."/>
            <person name="Arias M.C."/>
            <person name="Ball S.G."/>
            <person name="Gile G.H."/>
            <person name="Hirakawa Y."/>
            <person name="Hopkins J.F."/>
            <person name="Rensing S.A."/>
            <person name="Schmutz J."/>
            <person name="Symeonidi A."/>
            <person name="Elias M."/>
            <person name="Eveleigh R.J."/>
            <person name="Herman E.K."/>
            <person name="Klute M.J."/>
            <person name="Nakayama T."/>
            <person name="Obornik M."/>
            <person name="Reyes-Prieto A."/>
            <person name="Armbrust E.V."/>
            <person name="Aves S.J."/>
            <person name="Beiko R.G."/>
            <person name="Coutinho P."/>
            <person name="Dacks J.B."/>
            <person name="Durnford D.G."/>
            <person name="Fast N.M."/>
            <person name="Green B.R."/>
            <person name="Grisdale C."/>
            <person name="Hempe F."/>
            <person name="Henrissat B."/>
            <person name="Hoppner M.P."/>
            <person name="Ishida K.-I."/>
            <person name="Kim E."/>
            <person name="Koreny L."/>
            <person name="Kroth P.G."/>
            <person name="Liu Y."/>
            <person name="Malik S.-B."/>
            <person name="Maier U.G."/>
            <person name="McRose D."/>
            <person name="Mock T."/>
            <person name="Neilson J.A."/>
            <person name="Onodera N.T."/>
            <person name="Poole A.M."/>
            <person name="Pritham E.J."/>
            <person name="Richards T.A."/>
            <person name="Rocap G."/>
            <person name="Roy S.W."/>
            <person name="Sarai C."/>
            <person name="Schaack S."/>
            <person name="Shirato S."/>
            <person name="Slamovits C.H."/>
            <person name="Spencer D.F."/>
            <person name="Suzuki S."/>
            <person name="Worden A.Z."/>
            <person name="Zauner S."/>
            <person name="Barry K."/>
            <person name="Bell C."/>
            <person name="Bharti A.K."/>
            <person name="Crow J.A."/>
            <person name="Grimwood J."/>
            <person name="Kramer R."/>
            <person name="Lindquist E."/>
            <person name="Lucas S."/>
            <person name="Salamov A."/>
            <person name="McFadden G.I."/>
            <person name="Lane C.E."/>
            <person name="Keeling P.J."/>
            <person name="Gray M.W."/>
            <person name="Grigoriev I.V."/>
            <person name="Archibald J.M."/>
        </authorList>
    </citation>
    <scope>NUCLEOTIDE SEQUENCE</scope>
    <source>
        <strain evidence="4">CCMP2712</strain>
    </source>
</reference>
<reference evidence="2 4" key="1">
    <citation type="journal article" date="2012" name="Nature">
        <title>Algal genomes reveal evolutionary mosaicism and the fate of nucleomorphs.</title>
        <authorList>
            <consortium name="DOE Joint Genome Institute"/>
            <person name="Curtis B.A."/>
            <person name="Tanifuji G."/>
            <person name="Burki F."/>
            <person name="Gruber A."/>
            <person name="Irimia M."/>
            <person name="Maruyama S."/>
            <person name="Arias M.C."/>
            <person name="Ball S.G."/>
            <person name="Gile G.H."/>
            <person name="Hirakawa Y."/>
            <person name="Hopkins J.F."/>
            <person name="Kuo A."/>
            <person name="Rensing S.A."/>
            <person name="Schmutz J."/>
            <person name="Symeonidi A."/>
            <person name="Elias M."/>
            <person name="Eveleigh R.J."/>
            <person name="Herman E.K."/>
            <person name="Klute M.J."/>
            <person name="Nakayama T."/>
            <person name="Obornik M."/>
            <person name="Reyes-Prieto A."/>
            <person name="Armbrust E.V."/>
            <person name="Aves S.J."/>
            <person name="Beiko R.G."/>
            <person name="Coutinho P."/>
            <person name="Dacks J.B."/>
            <person name="Durnford D.G."/>
            <person name="Fast N.M."/>
            <person name="Green B.R."/>
            <person name="Grisdale C.J."/>
            <person name="Hempel F."/>
            <person name="Henrissat B."/>
            <person name="Hoppner M.P."/>
            <person name="Ishida K."/>
            <person name="Kim E."/>
            <person name="Koreny L."/>
            <person name="Kroth P.G."/>
            <person name="Liu Y."/>
            <person name="Malik S.B."/>
            <person name="Maier U.G."/>
            <person name="McRose D."/>
            <person name="Mock T."/>
            <person name="Neilson J.A."/>
            <person name="Onodera N.T."/>
            <person name="Poole A.M."/>
            <person name="Pritham E.J."/>
            <person name="Richards T.A."/>
            <person name="Rocap G."/>
            <person name="Roy S.W."/>
            <person name="Sarai C."/>
            <person name="Schaack S."/>
            <person name="Shirato S."/>
            <person name="Slamovits C.H."/>
            <person name="Spencer D.F."/>
            <person name="Suzuki S."/>
            <person name="Worden A.Z."/>
            <person name="Zauner S."/>
            <person name="Barry K."/>
            <person name="Bell C."/>
            <person name="Bharti A.K."/>
            <person name="Crow J.A."/>
            <person name="Grimwood J."/>
            <person name="Kramer R."/>
            <person name="Lindquist E."/>
            <person name="Lucas S."/>
            <person name="Salamov A."/>
            <person name="McFadden G.I."/>
            <person name="Lane C.E."/>
            <person name="Keeling P.J."/>
            <person name="Gray M.W."/>
            <person name="Grigoriev I.V."/>
            <person name="Archibald J.M."/>
        </authorList>
    </citation>
    <scope>NUCLEOTIDE SEQUENCE</scope>
    <source>
        <strain evidence="2 4">CCMP2712</strain>
    </source>
</reference>
<dbReference type="Gene3D" id="2.30.42.10">
    <property type="match status" value="1"/>
</dbReference>
<dbReference type="Proteomes" id="UP000011087">
    <property type="component" value="Unassembled WGS sequence"/>
</dbReference>
<dbReference type="InterPro" id="IPR036034">
    <property type="entry name" value="PDZ_sf"/>
</dbReference>